<dbReference type="Proteomes" id="UP000730481">
    <property type="component" value="Unassembled WGS sequence"/>
</dbReference>
<evidence type="ECO:0000256" key="5">
    <source>
        <dbReference type="ARBA" id="ARBA00023180"/>
    </source>
</evidence>
<sequence>MSIDGVGGRFWRKQKLGSRDFTLQERRATGEGEGDGEVEDGSIRQGASTEYRTYKRRWFGLAQLTLMNIIVSWDWMTFAPVASHAAEYYDVRESTINWISTAFFLAFVAVFPISIAILHRGPKLAFMTAAVLILIGNWIRYAGSTKTTGGNIACAMAGEIVIGFAQPFILAAPTRYSDLWFTNRGRVGATALSSLANPFGAAFGQLITPLMVNKSGDVSKMVLYISIIVQSTVCAVPAFAVPAKPPSPVGPAAETPKLSLRDSFGVLSRSLEIWLILIPFSVYVGFFNSTSSLLNQIFSPYGFSDDQSGIGGAVLIVVGLIAAAISSPIIDRTKSFLLTLKILVPIVGFSYLILIWMPGTRDIAGPYVVLAILGASSFSLVPIALEFLIELSHPLSPEITSTLAWAGGQLFGAIFIIISDALVADKDANPPKNMKNALIFQAVMALAVVPLPLCLGLFGRADKTALRRVRSDQQNRMDTTVTTNA</sequence>
<evidence type="ECO:0000256" key="4">
    <source>
        <dbReference type="ARBA" id="ARBA00023136"/>
    </source>
</evidence>
<reference evidence="7" key="1">
    <citation type="journal article" date="2017" name="Mycologia">
        <title>Fusarium algeriense, sp. nov., a novel toxigenic crown rot pathogen of durum wheat from Algeria is nested in the Fusarium burgessii species complex.</title>
        <authorList>
            <person name="Laraba I."/>
            <person name="Keddad A."/>
            <person name="Boureghda H."/>
            <person name="Abdallah N."/>
            <person name="Vaughan M.M."/>
            <person name="Proctor R.H."/>
            <person name="Busman M."/>
            <person name="O'Donnell K."/>
        </authorList>
    </citation>
    <scope>NUCLEOTIDE SEQUENCE</scope>
    <source>
        <strain evidence="7">NRRL 25174</strain>
    </source>
</reference>
<feature type="transmembrane region" description="Helical" evidence="6">
    <location>
        <begin position="363"/>
        <end position="389"/>
    </location>
</feature>
<dbReference type="PANTHER" id="PTHR10924">
    <property type="entry name" value="MAJOR FACILITATOR SUPERFAMILY PROTEIN-RELATED"/>
    <property type="match status" value="1"/>
</dbReference>
<proteinExistence type="predicted"/>
<dbReference type="Pfam" id="PF07690">
    <property type="entry name" value="MFS_1"/>
    <property type="match status" value="1"/>
</dbReference>
<dbReference type="GO" id="GO:0016020">
    <property type="term" value="C:membrane"/>
    <property type="evidence" value="ECO:0007669"/>
    <property type="project" value="UniProtKB-SubCell"/>
</dbReference>
<dbReference type="AlphaFoldDB" id="A0A9P5A9I3"/>
<accession>A0A9P5A9I3</accession>
<feature type="transmembrane region" description="Helical" evidence="6">
    <location>
        <begin position="58"/>
        <end position="76"/>
    </location>
</feature>
<dbReference type="InterPro" id="IPR049680">
    <property type="entry name" value="FLVCR1-2_SLC49-like"/>
</dbReference>
<evidence type="ECO:0000313" key="7">
    <source>
        <dbReference type="EMBL" id="KAF4334189.1"/>
    </source>
</evidence>
<dbReference type="Gene3D" id="1.20.1250.20">
    <property type="entry name" value="MFS general substrate transporter like domains"/>
    <property type="match status" value="2"/>
</dbReference>
<feature type="transmembrane region" description="Helical" evidence="6">
    <location>
        <begin position="191"/>
        <end position="211"/>
    </location>
</feature>
<comment type="subcellular location">
    <subcellularLocation>
        <location evidence="1">Membrane</location>
        <topology evidence="1">Multi-pass membrane protein</topology>
    </subcellularLocation>
</comment>
<feature type="transmembrane region" description="Helical" evidence="6">
    <location>
        <begin position="149"/>
        <end position="170"/>
    </location>
</feature>
<feature type="transmembrane region" description="Helical" evidence="6">
    <location>
        <begin position="438"/>
        <end position="458"/>
    </location>
</feature>
<reference evidence="7" key="2">
    <citation type="submission" date="2020-02" db="EMBL/GenBank/DDBJ databases">
        <title>Identification and distribution of gene clusters putatively required for synthesis of sphingolipid metabolism inhibitors in phylogenetically diverse species of the filamentous fungus Fusarium.</title>
        <authorList>
            <person name="Kim H.-S."/>
            <person name="Busman M."/>
            <person name="Brown D.W."/>
            <person name="Divon H."/>
            <person name="Uhlig S."/>
            <person name="Proctor R.H."/>
        </authorList>
    </citation>
    <scope>NUCLEOTIDE SEQUENCE</scope>
    <source>
        <strain evidence="7">NRRL 25174</strain>
    </source>
</reference>
<evidence type="ECO:0008006" key="9">
    <source>
        <dbReference type="Google" id="ProtNLM"/>
    </source>
</evidence>
<dbReference type="GO" id="GO:0022857">
    <property type="term" value="F:transmembrane transporter activity"/>
    <property type="evidence" value="ECO:0007669"/>
    <property type="project" value="InterPro"/>
</dbReference>
<feature type="transmembrane region" description="Helical" evidence="6">
    <location>
        <begin position="401"/>
        <end position="418"/>
    </location>
</feature>
<gene>
    <name evidence="7" type="ORF">FBEOM_12013</name>
</gene>
<feature type="transmembrane region" description="Helical" evidence="6">
    <location>
        <begin position="264"/>
        <end position="287"/>
    </location>
</feature>
<dbReference type="InterPro" id="IPR036259">
    <property type="entry name" value="MFS_trans_sf"/>
</dbReference>
<evidence type="ECO:0000313" key="8">
    <source>
        <dbReference type="Proteomes" id="UP000730481"/>
    </source>
</evidence>
<feature type="transmembrane region" description="Helical" evidence="6">
    <location>
        <begin position="337"/>
        <end position="357"/>
    </location>
</feature>
<evidence type="ECO:0000256" key="1">
    <source>
        <dbReference type="ARBA" id="ARBA00004141"/>
    </source>
</evidence>
<dbReference type="OrthoDB" id="422206at2759"/>
<keyword evidence="8" id="KW-1185">Reference proteome</keyword>
<keyword evidence="3 6" id="KW-1133">Transmembrane helix</keyword>
<evidence type="ECO:0000256" key="6">
    <source>
        <dbReference type="SAM" id="Phobius"/>
    </source>
</evidence>
<evidence type="ECO:0000256" key="2">
    <source>
        <dbReference type="ARBA" id="ARBA00022692"/>
    </source>
</evidence>
<dbReference type="SUPFAM" id="SSF103473">
    <property type="entry name" value="MFS general substrate transporter"/>
    <property type="match status" value="1"/>
</dbReference>
<keyword evidence="2 6" id="KW-0812">Transmembrane</keyword>
<dbReference type="PANTHER" id="PTHR10924:SF6">
    <property type="entry name" value="SOLUTE CARRIER FAMILY 49 MEMBER A3"/>
    <property type="match status" value="1"/>
</dbReference>
<comment type="caution">
    <text evidence="7">The sequence shown here is derived from an EMBL/GenBank/DDBJ whole genome shotgun (WGS) entry which is preliminary data.</text>
</comment>
<feature type="transmembrane region" description="Helical" evidence="6">
    <location>
        <begin position="96"/>
        <end position="117"/>
    </location>
</feature>
<evidence type="ECO:0000256" key="3">
    <source>
        <dbReference type="ARBA" id="ARBA00022989"/>
    </source>
</evidence>
<feature type="transmembrane region" description="Helical" evidence="6">
    <location>
        <begin position="307"/>
        <end position="325"/>
    </location>
</feature>
<protein>
    <recommendedName>
        <fullName evidence="9">Major facilitator superfamily transporter</fullName>
    </recommendedName>
</protein>
<keyword evidence="5" id="KW-0325">Glycoprotein</keyword>
<name>A0A9P5A9I3_9HYPO</name>
<feature type="transmembrane region" description="Helical" evidence="6">
    <location>
        <begin position="124"/>
        <end position="143"/>
    </location>
</feature>
<dbReference type="InterPro" id="IPR011701">
    <property type="entry name" value="MFS"/>
</dbReference>
<keyword evidence="4 6" id="KW-0472">Membrane</keyword>
<organism evidence="7 8">
    <name type="scientific">Fusarium beomiforme</name>
    <dbReference type="NCBI Taxonomy" id="44412"/>
    <lineage>
        <taxon>Eukaryota</taxon>
        <taxon>Fungi</taxon>
        <taxon>Dikarya</taxon>
        <taxon>Ascomycota</taxon>
        <taxon>Pezizomycotina</taxon>
        <taxon>Sordariomycetes</taxon>
        <taxon>Hypocreomycetidae</taxon>
        <taxon>Hypocreales</taxon>
        <taxon>Nectriaceae</taxon>
        <taxon>Fusarium</taxon>
        <taxon>Fusarium burgessii species complex</taxon>
    </lineage>
</organism>
<dbReference type="EMBL" id="PVQB02000724">
    <property type="protein sequence ID" value="KAF4334189.1"/>
    <property type="molecule type" value="Genomic_DNA"/>
</dbReference>
<feature type="transmembrane region" description="Helical" evidence="6">
    <location>
        <begin position="223"/>
        <end position="243"/>
    </location>
</feature>